<feature type="region of interest" description="Disordered" evidence="7">
    <location>
        <begin position="556"/>
        <end position="577"/>
    </location>
</feature>
<evidence type="ECO:0000313" key="9">
    <source>
        <dbReference type="Proteomes" id="UP001153678"/>
    </source>
</evidence>
<dbReference type="SUPFAM" id="SSF117281">
    <property type="entry name" value="Kelch motif"/>
    <property type="match status" value="1"/>
</dbReference>
<keyword evidence="2" id="KW-0880">Kelch repeat</keyword>
<keyword evidence="4" id="KW-0677">Repeat</keyword>
<evidence type="ECO:0000256" key="5">
    <source>
        <dbReference type="ARBA" id="ARBA00023054"/>
    </source>
</evidence>
<dbReference type="PANTHER" id="PTHR46093">
    <property type="entry name" value="ACYL-COA-BINDING DOMAIN-CONTAINING PROTEIN 5"/>
    <property type="match status" value="1"/>
</dbReference>
<feature type="compositionally biased region" description="Basic and acidic residues" evidence="7">
    <location>
        <begin position="414"/>
        <end position="453"/>
    </location>
</feature>
<dbReference type="SMART" id="SM00612">
    <property type="entry name" value="Kelch"/>
    <property type="match status" value="1"/>
</dbReference>
<dbReference type="FunFam" id="2.120.10.80:FF:000049">
    <property type="entry name" value="Cell polarity protein (Tea1)"/>
    <property type="match status" value="1"/>
</dbReference>
<protein>
    <submittedName>
        <fullName evidence="8">14844_t:CDS:1</fullName>
    </submittedName>
</protein>
<dbReference type="AlphaFoldDB" id="A0A9W4SQI5"/>
<dbReference type="InterPro" id="IPR015915">
    <property type="entry name" value="Kelch-typ_b-propeller"/>
</dbReference>
<comment type="subcellular location">
    <subcellularLocation>
        <location evidence="1">Cytoplasm</location>
    </subcellularLocation>
</comment>
<keyword evidence="3" id="KW-0963">Cytoplasm</keyword>
<proteinExistence type="predicted"/>
<dbReference type="EMBL" id="CAMKVN010001634">
    <property type="protein sequence ID" value="CAI2177218.1"/>
    <property type="molecule type" value="Genomic_DNA"/>
</dbReference>
<feature type="compositionally biased region" description="Polar residues" evidence="7">
    <location>
        <begin position="351"/>
        <end position="366"/>
    </location>
</feature>
<dbReference type="Gene3D" id="2.120.10.80">
    <property type="entry name" value="Kelch-type beta propeller"/>
    <property type="match status" value="1"/>
</dbReference>
<evidence type="ECO:0000256" key="7">
    <source>
        <dbReference type="SAM" id="MobiDB-lite"/>
    </source>
</evidence>
<feature type="compositionally biased region" description="Basic and acidic residues" evidence="7">
    <location>
        <begin position="368"/>
        <end position="383"/>
    </location>
</feature>
<feature type="region of interest" description="Disordered" evidence="7">
    <location>
        <begin position="1103"/>
        <end position="1125"/>
    </location>
</feature>
<evidence type="ECO:0000313" key="8">
    <source>
        <dbReference type="EMBL" id="CAI2177218.1"/>
    </source>
</evidence>
<feature type="coiled-coil region" evidence="6">
    <location>
        <begin position="882"/>
        <end position="987"/>
    </location>
</feature>
<feature type="coiled-coil region" evidence="6">
    <location>
        <begin position="1013"/>
        <end position="1070"/>
    </location>
</feature>
<keyword evidence="9" id="KW-1185">Reference proteome</keyword>
<evidence type="ECO:0000256" key="6">
    <source>
        <dbReference type="SAM" id="Coils"/>
    </source>
</evidence>
<feature type="region of interest" description="Disordered" evidence="7">
    <location>
        <begin position="351"/>
        <end position="467"/>
    </location>
</feature>
<dbReference type="Proteomes" id="UP001153678">
    <property type="component" value="Unassembled WGS sequence"/>
</dbReference>
<reference evidence="8" key="1">
    <citation type="submission" date="2022-08" db="EMBL/GenBank/DDBJ databases">
        <authorList>
            <person name="Kallberg Y."/>
            <person name="Tangrot J."/>
            <person name="Rosling A."/>
        </authorList>
    </citation>
    <scope>NUCLEOTIDE SEQUENCE</scope>
    <source>
        <strain evidence="8">Wild A</strain>
    </source>
</reference>
<evidence type="ECO:0000256" key="4">
    <source>
        <dbReference type="ARBA" id="ARBA00022737"/>
    </source>
</evidence>
<dbReference type="OrthoDB" id="45365at2759"/>
<comment type="caution">
    <text evidence="8">The sequence shown here is derived from an EMBL/GenBank/DDBJ whole genome shotgun (WGS) entry which is preliminary data.</text>
</comment>
<feature type="compositionally biased region" description="Polar residues" evidence="7">
    <location>
        <begin position="385"/>
        <end position="404"/>
    </location>
</feature>
<evidence type="ECO:0000256" key="2">
    <source>
        <dbReference type="ARBA" id="ARBA00022441"/>
    </source>
</evidence>
<dbReference type="GO" id="GO:0005737">
    <property type="term" value="C:cytoplasm"/>
    <property type="evidence" value="ECO:0007669"/>
    <property type="project" value="UniProtKB-SubCell"/>
</dbReference>
<dbReference type="InterPro" id="IPR006652">
    <property type="entry name" value="Kelch_1"/>
</dbReference>
<accession>A0A9W4SQI5</accession>
<evidence type="ECO:0000256" key="1">
    <source>
        <dbReference type="ARBA" id="ARBA00004496"/>
    </source>
</evidence>
<organism evidence="8 9">
    <name type="scientific">Funneliformis geosporum</name>
    <dbReference type="NCBI Taxonomy" id="1117311"/>
    <lineage>
        <taxon>Eukaryota</taxon>
        <taxon>Fungi</taxon>
        <taxon>Fungi incertae sedis</taxon>
        <taxon>Mucoromycota</taxon>
        <taxon>Glomeromycotina</taxon>
        <taxon>Glomeromycetes</taxon>
        <taxon>Glomerales</taxon>
        <taxon>Glomeraceae</taxon>
        <taxon>Funneliformis</taxon>
    </lineage>
</organism>
<keyword evidence="5 6" id="KW-0175">Coiled coil</keyword>
<dbReference type="PANTHER" id="PTHR46093:SF18">
    <property type="entry name" value="FIBRONECTIN TYPE-III DOMAIN-CONTAINING PROTEIN"/>
    <property type="match status" value="1"/>
</dbReference>
<gene>
    <name evidence="8" type="ORF">FWILDA_LOCUS7977</name>
</gene>
<sequence length="1125" mass="128172">MSFANTKAVKSKPLINNPIFPWSQIKLLPNDHNLFPRYGHSSCSNAIKNELYFFGGISNEKFNNDVFLLKTKTCNIQAIKTDGNIPSPRSGHTHVRVGSHLIVFGGKLENIEEKPDYNLYVLNKETKKWTKPSIKGVTPLGRFGHTAVLIGSIMYVFGGCIDGYYLNDLVAFDTKYLDNNEARWEFIDPANEPPPGRTGHISCAYKGKIYIFGGTDGEKCFNDTWCYDISTKEWTEITCNNVIPAPRESHGSALVNDIIFIFGGRTKEGKELSELAAYGINSMYLYWLTLSSSNHKVMIFGGESTNPSKPDREGFIHVLDTSKIKYPIGSYPQNSSQSQSSPSRLQIVLSSFPQQKSLPKLRSQSSKKGKEIRQLKNPLEKRGHNNNNSRPSSMFDSKKSSVTNEKIKIPKASPQKEIKKTPNIKNKEGISSRKQSERTKNKIEKGGLKRQNSDRSSINPSPKPKGARILIEEKNQIKLRNFENPETFSINSSQEPPIEGTPSVKLKEEIHTFTINSSQEPPIPIEGTSSVKLKEEIHDAPSPTIQITPPENFYYQESSKPPPVRPPRRRLFSDPSTVNVKPMKRGTITYNEEDDLIIITTPSSSIASSDGDHYPTTQLSSLERENFLERLSEADFKISELRKREKLYQAEIDLARKAGFIPTFNFNKSNNEVIGNIIDINEFIDIGEQGSEKFKVIEAIIKLSQQLQKTKEAISNQERIASQKILDFERLYDASLEETSYFKAKFTAEKTQKLEKTTKDVEDAKDKVEFIRGVFSNKTHLEPNDQGNTSTRFKEITARCDELEALHETTHKELRTTLSKYKETVKKTQGTLSTRSKTLNSSKGSKGFEKSQQLIDIKNRLNQVELDYQIAVEYTKNTEQILNIMKDELTQGKLEMENLNEKLIYVEKYADQQLEEQSKDFERERESLYQQIQDLQSKINLAKEEKNLMYQGYEALRRVYESLRRQNDALKRSNEALKEQSLESEKKGRELIGELFKRGTELKLVENNLKPSLEEVQEEMEQQTWKQEKESLEQEISQYQETKVILEKNNSELKRNVNETEGKIAILLDQMENVVDTYKGIEDNIRDSSPALIGPTLRNQFSSSSLKKSFSSSNSETVSSSFSLD</sequence>
<evidence type="ECO:0000256" key="3">
    <source>
        <dbReference type="ARBA" id="ARBA00022490"/>
    </source>
</evidence>
<name>A0A9W4SQI5_9GLOM</name>
<dbReference type="Pfam" id="PF24681">
    <property type="entry name" value="Kelch_KLHDC2_KLHL20_DRC7"/>
    <property type="match status" value="1"/>
</dbReference>